<protein>
    <submittedName>
        <fullName evidence="1">Uncharacterized protein</fullName>
    </submittedName>
</protein>
<reference evidence="1 2" key="1">
    <citation type="journal article" date="2015" name="Microbes Environ.">
        <title>Distribution and evolution of nitrogen fixation genes in the phylum bacteroidetes.</title>
        <authorList>
            <person name="Inoue J."/>
            <person name="Oshima K."/>
            <person name="Suda W."/>
            <person name="Sakamoto M."/>
            <person name="Iino T."/>
            <person name="Noda S."/>
            <person name="Hongoh Y."/>
            <person name="Hattori M."/>
            <person name="Ohkuma M."/>
        </authorList>
    </citation>
    <scope>NUCLEOTIDE SEQUENCE [LARGE SCALE GENOMIC DNA]</scope>
    <source>
        <strain evidence="1">JCM 15548</strain>
    </source>
</reference>
<dbReference type="EMBL" id="BAZW01000003">
    <property type="protein sequence ID" value="GAO28585.1"/>
    <property type="molecule type" value="Genomic_DNA"/>
</dbReference>
<evidence type="ECO:0000313" key="1">
    <source>
        <dbReference type="EMBL" id="GAO28585.1"/>
    </source>
</evidence>
<name>A0A0E9LUP9_9BACT</name>
<keyword evidence="2" id="KW-1185">Reference proteome</keyword>
<accession>A0A0E9LUP9</accession>
<dbReference type="AlphaFoldDB" id="A0A0E9LUP9"/>
<comment type="caution">
    <text evidence="1">The sequence shown here is derived from an EMBL/GenBank/DDBJ whole genome shotgun (WGS) entry which is preliminary data.</text>
</comment>
<dbReference type="Proteomes" id="UP000032900">
    <property type="component" value="Unassembled WGS sequence"/>
</dbReference>
<proteinExistence type="predicted"/>
<sequence>MIERKLHLFGVRRSSGQYFSSLITIPGFNPFPLKEKLVNTGLKGKGGDEIRSGLRKLKPFTPPK</sequence>
<gene>
    <name evidence="1" type="ORF">JCM15548_1699</name>
</gene>
<evidence type="ECO:0000313" key="2">
    <source>
        <dbReference type="Proteomes" id="UP000032900"/>
    </source>
</evidence>
<dbReference type="STRING" id="1236989.JCM15548_1699"/>
<organism evidence="1 2">
    <name type="scientific">Geofilum rubicundum JCM 15548</name>
    <dbReference type="NCBI Taxonomy" id="1236989"/>
    <lineage>
        <taxon>Bacteria</taxon>
        <taxon>Pseudomonadati</taxon>
        <taxon>Bacteroidota</taxon>
        <taxon>Bacteroidia</taxon>
        <taxon>Marinilabiliales</taxon>
        <taxon>Marinilabiliaceae</taxon>
        <taxon>Geofilum</taxon>
    </lineage>
</organism>